<keyword evidence="4 9" id="KW-0812">Transmembrane</keyword>
<dbReference type="InterPro" id="IPR050567">
    <property type="entry name" value="Mitochondrial_Carrier"/>
</dbReference>
<comment type="similarity">
    <text evidence="2 10">Belongs to the mitochondrial carrier (TC 2.A.29) family.</text>
</comment>
<evidence type="ECO:0000256" key="4">
    <source>
        <dbReference type="ARBA" id="ARBA00022692"/>
    </source>
</evidence>
<dbReference type="EMBL" id="JALLBG020000234">
    <property type="protein sequence ID" value="KAL3758332.1"/>
    <property type="molecule type" value="Genomic_DNA"/>
</dbReference>
<dbReference type="Proteomes" id="UP001530293">
    <property type="component" value="Unassembled WGS sequence"/>
</dbReference>
<feature type="repeat" description="Solcar" evidence="9">
    <location>
        <begin position="79"/>
        <end position="215"/>
    </location>
</feature>
<feature type="repeat" description="Solcar" evidence="9">
    <location>
        <begin position="349"/>
        <end position="439"/>
    </location>
</feature>
<proteinExistence type="inferred from homology"/>
<evidence type="ECO:0000256" key="8">
    <source>
        <dbReference type="ARBA" id="ARBA00023136"/>
    </source>
</evidence>
<evidence type="ECO:0000256" key="7">
    <source>
        <dbReference type="ARBA" id="ARBA00023128"/>
    </source>
</evidence>
<keyword evidence="8 9" id="KW-0472">Membrane</keyword>
<dbReference type="InterPro" id="IPR018108">
    <property type="entry name" value="MCP_transmembrane"/>
</dbReference>
<sequence>MGTFTFRHFLTSSSPNQPPTNPSNRPELNSCSCYCYCFGWKRYLFRQGINIRFSMDNPRKLIGHRTMTSSNNDFSYSARSIRNGLLSGYAAGITGVVIGHPLDSVKVLLQTNGGGASFSAGAHTHRSSSSRVNTPASSHVLTRPLTPNVATIPPGSAPVKANVSTFAASEMTLSSGSIIGNRSIRALYAGVTGPLLTIGVLQSVNFAIYDSVRRVLYERQLQSNQQNDIIYNRQPGDYLHYDNLSNVAVASFISGASISVLTSPMMIVKTKQQLMVWGFKKAIRETYRSKINGKWNVGIGLRNFYTGFGVHFVCESFGRSVYMFAYELFKRQLAHAKAKEQSLASSENLSVPDRMFCAASAGMTSWLFIFPADVVRSKLYAKTLTTQSSPTAFDGIELARQMVKEQGIRSLYRGMGVTVARAGPVAAAVLPVYDAVLAWLSSS</sequence>
<evidence type="ECO:0000256" key="11">
    <source>
        <dbReference type="SAM" id="MobiDB-lite"/>
    </source>
</evidence>
<feature type="repeat" description="Solcar" evidence="9">
    <location>
        <begin position="242"/>
        <end position="332"/>
    </location>
</feature>
<evidence type="ECO:0000256" key="10">
    <source>
        <dbReference type="RuleBase" id="RU000488"/>
    </source>
</evidence>
<dbReference type="SUPFAM" id="SSF103506">
    <property type="entry name" value="Mitochondrial carrier"/>
    <property type="match status" value="1"/>
</dbReference>
<keyword evidence="7" id="KW-0496">Mitochondrion</keyword>
<keyword evidence="13" id="KW-1185">Reference proteome</keyword>
<dbReference type="InterPro" id="IPR023395">
    <property type="entry name" value="MCP_dom_sf"/>
</dbReference>
<dbReference type="Pfam" id="PF00153">
    <property type="entry name" value="Mito_carr"/>
    <property type="match status" value="2"/>
</dbReference>
<evidence type="ECO:0000256" key="5">
    <source>
        <dbReference type="ARBA" id="ARBA00022737"/>
    </source>
</evidence>
<keyword evidence="6" id="KW-1133">Transmembrane helix</keyword>
<dbReference type="PROSITE" id="PS50920">
    <property type="entry name" value="SOLCAR"/>
    <property type="match status" value="3"/>
</dbReference>
<comment type="subcellular location">
    <subcellularLocation>
        <location evidence="1">Mitochondrion membrane</location>
        <topology evidence="1">Multi-pass membrane protein</topology>
    </subcellularLocation>
</comment>
<accession>A0ABD3M816</accession>
<evidence type="ECO:0008006" key="14">
    <source>
        <dbReference type="Google" id="ProtNLM"/>
    </source>
</evidence>
<dbReference type="GO" id="GO:0031966">
    <property type="term" value="C:mitochondrial membrane"/>
    <property type="evidence" value="ECO:0007669"/>
    <property type="project" value="UniProtKB-SubCell"/>
</dbReference>
<evidence type="ECO:0000313" key="12">
    <source>
        <dbReference type="EMBL" id="KAL3758332.1"/>
    </source>
</evidence>
<feature type="region of interest" description="Disordered" evidence="11">
    <location>
        <begin position="119"/>
        <end position="140"/>
    </location>
</feature>
<evidence type="ECO:0000256" key="1">
    <source>
        <dbReference type="ARBA" id="ARBA00004225"/>
    </source>
</evidence>
<reference evidence="12 13" key="1">
    <citation type="submission" date="2024-10" db="EMBL/GenBank/DDBJ databases">
        <title>Updated reference genomes for cyclostephanoid diatoms.</title>
        <authorList>
            <person name="Roberts W.R."/>
            <person name="Alverson A.J."/>
        </authorList>
    </citation>
    <scope>NUCLEOTIDE SEQUENCE [LARGE SCALE GENOMIC DNA]</scope>
    <source>
        <strain evidence="12 13">AJA232-27</strain>
    </source>
</reference>
<dbReference type="PANTHER" id="PTHR45624">
    <property type="entry name" value="MITOCHONDRIAL BASIC AMINO ACIDS TRANSPORTER-RELATED"/>
    <property type="match status" value="1"/>
</dbReference>
<evidence type="ECO:0000256" key="2">
    <source>
        <dbReference type="ARBA" id="ARBA00006375"/>
    </source>
</evidence>
<name>A0ABD3M816_9STRA</name>
<evidence type="ECO:0000256" key="3">
    <source>
        <dbReference type="ARBA" id="ARBA00022448"/>
    </source>
</evidence>
<keyword evidence="3 10" id="KW-0813">Transport</keyword>
<protein>
    <recommendedName>
        <fullName evidence="14">Mitochondrial carrier protein</fullName>
    </recommendedName>
</protein>
<feature type="compositionally biased region" description="Polar residues" evidence="11">
    <location>
        <begin position="129"/>
        <end position="140"/>
    </location>
</feature>
<dbReference type="PANTHER" id="PTHR45624:SF9">
    <property type="entry name" value="CARRIER PROTEIN, PUTATIVE (AFU_ORTHOLOGUE AFUA_4G06390)-RELATED"/>
    <property type="match status" value="1"/>
</dbReference>
<evidence type="ECO:0000256" key="9">
    <source>
        <dbReference type="PROSITE-ProRule" id="PRU00282"/>
    </source>
</evidence>
<comment type="caution">
    <text evidence="12">The sequence shown here is derived from an EMBL/GenBank/DDBJ whole genome shotgun (WGS) entry which is preliminary data.</text>
</comment>
<evidence type="ECO:0000256" key="6">
    <source>
        <dbReference type="ARBA" id="ARBA00022989"/>
    </source>
</evidence>
<dbReference type="AlphaFoldDB" id="A0ABD3M816"/>
<keyword evidence="5" id="KW-0677">Repeat</keyword>
<organism evidence="12 13">
    <name type="scientific">Discostella pseudostelligera</name>
    <dbReference type="NCBI Taxonomy" id="259834"/>
    <lineage>
        <taxon>Eukaryota</taxon>
        <taxon>Sar</taxon>
        <taxon>Stramenopiles</taxon>
        <taxon>Ochrophyta</taxon>
        <taxon>Bacillariophyta</taxon>
        <taxon>Coscinodiscophyceae</taxon>
        <taxon>Thalassiosirophycidae</taxon>
        <taxon>Stephanodiscales</taxon>
        <taxon>Stephanodiscaceae</taxon>
        <taxon>Discostella</taxon>
    </lineage>
</organism>
<gene>
    <name evidence="12" type="ORF">ACHAWU_004297</name>
</gene>
<dbReference type="Gene3D" id="1.50.40.10">
    <property type="entry name" value="Mitochondrial carrier domain"/>
    <property type="match status" value="1"/>
</dbReference>
<evidence type="ECO:0000313" key="13">
    <source>
        <dbReference type="Proteomes" id="UP001530293"/>
    </source>
</evidence>